<dbReference type="CDD" id="cd13690">
    <property type="entry name" value="PBP2_GluB"/>
    <property type="match status" value="1"/>
</dbReference>
<dbReference type="InterPro" id="IPR018313">
    <property type="entry name" value="SBP_3_CS"/>
</dbReference>
<dbReference type="GO" id="GO:0005576">
    <property type="term" value="C:extracellular region"/>
    <property type="evidence" value="ECO:0007669"/>
    <property type="project" value="TreeGrafter"/>
</dbReference>
<dbReference type="Gene3D" id="3.40.190.10">
    <property type="entry name" value="Periplasmic binding protein-like II"/>
    <property type="match status" value="2"/>
</dbReference>
<evidence type="ECO:0000256" key="4">
    <source>
        <dbReference type="RuleBase" id="RU003744"/>
    </source>
</evidence>
<reference evidence="8" key="1">
    <citation type="journal article" date="2015" name="Chem. Biol.">
        <title>Structure, bioactivity, and resistance mechanism of streptomonomicin, an unusual lasso Peptide from an understudied halophilic actinomycete.</title>
        <authorList>
            <person name="Metelev M."/>
            <person name="Tietz J.I."/>
            <person name="Melby J.O."/>
            <person name="Blair P.M."/>
            <person name="Zhu L."/>
            <person name="Livnat I."/>
            <person name="Severinov K."/>
            <person name="Mitchell D.A."/>
        </authorList>
    </citation>
    <scope>NUCLEOTIDE SEQUENCE [LARGE SCALE GENOMIC DNA]</scope>
    <source>
        <strain evidence="8">YIM 90003</strain>
    </source>
</reference>
<dbReference type="PROSITE" id="PS51257">
    <property type="entry name" value="PROKAR_LIPOPROTEIN"/>
    <property type="match status" value="1"/>
</dbReference>
<evidence type="ECO:0000256" key="2">
    <source>
        <dbReference type="ARBA" id="ARBA00022448"/>
    </source>
</evidence>
<gene>
    <name evidence="7" type="ORF">LP52_05740</name>
</gene>
<dbReference type="RefSeq" id="WP_040271357.1">
    <property type="nucleotide sequence ID" value="NZ_JROO01000009.1"/>
</dbReference>
<dbReference type="PROSITE" id="PS01039">
    <property type="entry name" value="SBP_BACTERIAL_3"/>
    <property type="match status" value="1"/>
</dbReference>
<sequence>MGLRRLLTAAAAALVLAASGSCTEAVGRPASITDAERLRIGVKTDQPGLALRADDGTFAGFDVDVAHYIADELGVERAEVDFTGVSPQEREQVLVRGEVDLVLATYSITPLRKTVVAFGGPYYVAHQDILLRAGDTSVAGPADLEGKVLCQGADSDSADRIIGERGIAAESVERPTYGDCIDLLAAGEVDAVSTDDLVLAGYLDTAPSSFNLVNAAFTNEKYGVGIARQDVAGCEAVNRAITRMYQDGTAAWLLRKWFGDSGLDINTSVPQFEGCV</sequence>
<evidence type="ECO:0000313" key="8">
    <source>
        <dbReference type="Proteomes" id="UP000031675"/>
    </source>
</evidence>
<organism evidence="7 8">
    <name type="scientific">Streptomonospora alba</name>
    <dbReference type="NCBI Taxonomy" id="183763"/>
    <lineage>
        <taxon>Bacteria</taxon>
        <taxon>Bacillati</taxon>
        <taxon>Actinomycetota</taxon>
        <taxon>Actinomycetes</taxon>
        <taxon>Streptosporangiales</taxon>
        <taxon>Nocardiopsidaceae</taxon>
        <taxon>Streptomonospora</taxon>
    </lineage>
</organism>
<dbReference type="OrthoDB" id="9807888at2"/>
<evidence type="ECO:0000256" key="5">
    <source>
        <dbReference type="SAM" id="SignalP"/>
    </source>
</evidence>
<dbReference type="SMART" id="SM00062">
    <property type="entry name" value="PBPb"/>
    <property type="match status" value="1"/>
</dbReference>
<feature type="signal peptide" evidence="5">
    <location>
        <begin position="1"/>
        <end position="24"/>
    </location>
</feature>
<dbReference type="Proteomes" id="UP000031675">
    <property type="component" value="Unassembled WGS sequence"/>
</dbReference>
<dbReference type="GO" id="GO:0030288">
    <property type="term" value="C:outer membrane-bounded periplasmic space"/>
    <property type="evidence" value="ECO:0007669"/>
    <property type="project" value="TreeGrafter"/>
</dbReference>
<protein>
    <submittedName>
        <fullName evidence="7">ABC transporter substrate-binding protein</fullName>
    </submittedName>
</protein>
<dbReference type="InterPro" id="IPR051455">
    <property type="entry name" value="Bact_solute-bind_prot3"/>
</dbReference>
<dbReference type="PANTHER" id="PTHR30085">
    <property type="entry name" value="AMINO ACID ABC TRANSPORTER PERMEASE"/>
    <property type="match status" value="1"/>
</dbReference>
<keyword evidence="3 5" id="KW-0732">Signal</keyword>
<keyword evidence="2" id="KW-0813">Transport</keyword>
<dbReference type="InterPro" id="IPR001638">
    <property type="entry name" value="Solute-binding_3/MltF_N"/>
</dbReference>
<comment type="similarity">
    <text evidence="1 4">Belongs to the bacterial solute-binding protein 3 family.</text>
</comment>
<proteinExistence type="inferred from homology"/>
<dbReference type="SUPFAM" id="SSF53850">
    <property type="entry name" value="Periplasmic binding protein-like II"/>
    <property type="match status" value="1"/>
</dbReference>
<dbReference type="AlphaFoldDB" id="A0A0C2JLA7"/>
<dbReference type="Pfam" id="PF00497">
    <property type="entry name" value="SBP_bac_3"/>
    <property type="match status" value="1"/>
</dbReference>
<dbReference type="GO" id="GO:0006865">
    <property type="term" value="P:amino acid transport"/>
    <property type="evidence" value="ECO:0007669"/>
    <property type="project" value="TreeGrafter"/>
</dbReference>
<evidence type="ECO:0000313" key="7">
    <source>
        <dbReference type="EMBL" id="KIH99725.1"/>
    </source>
</evidence>
<name>A0A0C2JLA7_9ACTN</name>
<dbReference type="STRING" id="183763.LP52_05740"/>
<evidence type="ECO:0000256" key="3">
    <source>
        <dbReference type="ARBA" id="ARBA00022729"/>
    </source>
</evidence>
<evidence type="ECO:0000259" key="6">
    <source>
        <dbReference type="SMART" id="SM00062"/>
    </source>
</evidence>
<evidence type="ECO:0000256" key="1">
    <source>
        <dbReference type="ARBA" id="ARBA00010333"/>
    </source>
</evidence>
<dbReference type="PANTHER" id="PTHR30085:SF6">
    <property type="entry name" value="ABC TRANSPORTER GLUTAMINE-BINDING PROTEIN GLNH"/>
    <property type="match status" value="1"/>
</dbReference>
<keyword evidence="8" id="KW-1185">Reference proteome</keyword>
<feature type="domain" description="Solute-binding protein family 3/N-terminal" evidence="6">
    <location>
        <begin position="37"/>
        <end position="261"/>
    </location>
</feature>
<comment type="caution">
    <text evidence="7">The sequence shown here is derived from an EMBL/GenBank/DDBJ whole genome shotgun (WGS) entry which is preliminary data.</text>
</comment>
<dbReference type="EMBL" id="JROO01000009">
    <property type="protein sequence ID" value="KIH99725.1"/>
    <property type="molecule type" value="Genomic_DNA"/>
</dbReference>
<feature type="chain" id="PRO_5038784453" evidence="5">
    <location>
        <begin position="25"/>
        <end position="276"/>
    </location>
</feature>
<accession>A0A0C2JLA7</accession>